<protein>
    <submittedName>
        <fullName evidence="3">Uncharacterized protein</fullName>
    </submittedName>
</protein>
<dbReference type="Proteomes" id="UP001589703">
    <property type="component" value="Unassembled WGS sequence"/>
</dbReference>
<name>A0ABV5VLQ9_9ACTN</name>
<reference evidence="3 4" key="1">
    <citation type="submission" date="2024-09" db="EMBL/GenBank/DDBJ databases">
        <authorList>
            <person name="Sun Q."/>
            <person name="Mori K."/>
        </authorList>
    </citation>
    <scope>NUCLEOTIDE SEQUENCE [LARGE SCALE GENOMIC DNA]</scope>
    <source>
        <strain evidence="3 4">JCM 10918</strain>
    </source>
</reference>
<keyword evidence="2" id="KW-0732">Signal</keyword>
<organism evidence="3 4">
    <name type="scientific">Streptomyces thermocoprophilus</name>
    <dbReference type="NCBI Taxonomy" id="78356"/>
    <lineage>
        <taxon>Bacteria</taxon>
        <taxon>Bacillati</taxon>
        <taxon>Actinomycetota</taxon>
        <taxon>Actinomycetes</taxon>
        <taxon>Kitasatosporales</taxon>
        <taxon>Streptomycetaceae</taxon>
        <taxon>Streptomyces</taxon>
    </lineage>
</organism>
<dbReference type="RefSeq" id="WP_247462335.1">
    <property type="nucleotide sequence ID" value="NZ_JBHMAR010000054.1"/>
</dbReference>
<evidence type="ECO:0000256" key="2">
    <source>
        <dbReference type="SAM" id="SignalP"/>
    </source>
</evidence>
<feature type="signal peptide" evidence="2">
    <location>
        <begin position="1"/>
        <end position="33"/>
    </location>
</feature>
<keyword evidence="4" id="KW-1185">Reference proteome</keyword>
<gene>
    <name evidence="3" type="ORF">ACFFRO_26560</name>
</gene>
<accession>A0ABV5VLQ9</accession>
<sequence length="69" mass="6546">MRSSPRRLPALLPGTALITAGLGVGTVAGAAGAATGRGDAGQAAHTGPTVTVSVVPSGDDPDGDDRIPA</sequence>
<feature type="region of interest" description="Disordered" evidence="1">
    <location>
        <begin position="31"/>
        <end position="69"/>
    </location>
</feature>
<dbReference type="EMBL" id="JBHMAR010000054">
    <property type="protein sequence ID" value="MFB9738645.1"/>
    <property type="molecule type" value="Genomic_DNA"/>
</dbReference>
<feature type="chain" id="PRO_5045455018" evidence="2">
    <location>
        <begin position="34"/>
        <end position="69"/>
    </location>
</feature>
<proteinExistence type="predicted"/>
<evidence type="ECO:0000313" key="3">
    <source>
        <dbReference type="EMBL" id="MFB9738645.1"/>
    </source>
</evidence>
<comment type="caution">
    <text evidence="3">The sequence shown here is derived from an EMBL/GenBank/DDBJ whole genome shotgun (WGS) entry which is preliminary data.</text>
</comment>
<evidence type="ECO:0000256" key="1">
    <source>
        <dbReference type="SAM" id="MobiDB-lite"/>
    </source>
</evidence>
<feature type="compositionally biased region" description="Low complexity" evidence="1">
    <location>
        <begin position="31"/>
        <end position="58"/>
    </location>
</feature>
<evidence type="ECO:0000313" key="4">
    <source>
        <dbReference type="Proteomes" id="UP001589703"/>
    </source>
</evidence>